<gene>
    <name evidence="1" type="ORF">C7378_0923</name>
</gene>
<proteinExistence type="predicted"/>
<organism evidence="1 2">
    <name type="scientific">Acidipila rosea</name>
    <dbReference type="NCBI Taxonomy" id="768535"/>
    <lineage>
        <taxon>Bacteria</taxon>
        <taxon>Pseudomonadati</taxon>
        <taxon>Acidobacteriota</taxon>
        <taxon>Terriglobia</taxon>
        <taxon>Terriglobales</taxon>
        <taxon>Acidobacteriaceae</taxon>
        <taxon>Acidipila</taxon>
    </lineage>
</organism>
<evidence type="ECO:0000313" key="1">
    <source>
        <dbReference type="EMBL" id="TCK75921.1"/>
    </source>
</evidence>
<name>A0A4V2PVW4_9BACT</name>
<reference evidence="1 2" key="1">
    <citation type="submission" date="2019-03" db="EMBL/GenBank/DDBJ databases">
        <title>Genomic Encyclopedia of Type Strains, Phase IV (KMG-IV): sequencing the most valuable type-strain genomes for metagenomic binning, comparative biology and taxonomic classification.</title>
        <authorList>
            <person name="Goeker M."/>
        </authorList>
    </citation>
    <scope>NUCLEOTIDE SEQUENCE [LARGE SCALE GENOMIC DNA]</scope>
    <source>
        <strain evidence="1 2">DSM 103428</strain>
    </source>
</reference>
<accession>A0A4V2PVW4</accession>
<dbReference type="EMBL" id="SMGK01000001">
    <property type="protein sequence ID" value="TCK75921.1"/>
    <property type="molecule type" value="Genomic_DNA"/>
</dbReference>
<sequence length="82" mass="9148">MRRTAIFVGFTAILAITVLGCQSHQAKVDALQKKYDQLGKQFQQDCSAEYFKVPPTLSTKCSAEKQNLDATLVQLQAERAKK</sequence>
<dbReference type="Proteomes" id="UP000295210">
    <property type="component" value="Unassembled WGS sequence"/>
</dbReference>
<dbReference type="PROSITE" id="PS51257">
    <property type="entry name" value="PROKAR_LIPOPROTEIN"/>
    <property type="match status" value="1"/>
</dbReference>
<protein>
    <recommendedName>
        <fullName evidence="3">EexN family lipoprotein</fullName>
    </recommendedName>
</protein>
<dbReference type="AlphaFoldDB" id="A0A4V2PVW4"/>
<dbReference type="RefSeq" id="WP_131992267.1">
    <property type="nucleotide sequence ID" value="NZ_SMGK01000001.1"/>
</dbReference>
<comment type="caution">
    <text evidence="1">The sequence shown here is derived from an EMBL/GenBank/DDBJ whole genome shotgun (WGS) entry which is preliminary data.</text>
</comment>
<dbReference type="OrthoDB" id="123241at2"/>
<keyword evidence="2" id="KW-1185">Reference proteome</keyword>
<evidence type="ECO:0000313" key="2">
    <source>
        <dbReference type="Proteomes" id="UP000295210"/>
    </source>
</evidence>
<evidence type="ECO:0008006" key="3">
    <source>
        <dbReference type="Google" id="ProtNLM"/>
    </source>
</evidence>